<dbReference type="KEGG" id="prag:EKN56_13285"/>
<dbReference type="OrthoDB" id="1921264at2"/>
<keyword evidence="3" id="KW-1185">Reference proteome</keyword>
<dbReference type="Proteomes" id="UP000293154">
    <property type="component" value="Chromosome"/>
</dbReference>
<evidence type="ECO:0000313" key="3">
    <source>
        <dbReference type="Proteomes" id="UP000293154"/>
    </source>
</evidence>
<protein>
    <recommendedName>
        <fullName evidence="1">Putative tail fiber protein gp53-like C-terminal domain-containing protein</fullName>
    </recommendedName>
</protein>
<sequence>MTTFAENNIVFPDGQLNVAPLPEALMRNGFTPETRDAPGMPLPAQYLNWLFRDVYRNQQANQDATNNALKKDANLSDIVDRDEALKNLELKEAAKRDVGNGENQIPDMSSFANSLQNNGWQKLPSGLIIQWGTTVVNSSGDAIINFPTAFKVACYALIPVSGQTMSAAYAYTSVTKTSAVIPHYNTVTGTKSTGGSNTQWMAIGV</sequence>
<proteinExistence type="predicted"/>
<name>A0A411WMF2_9GAMM</name>
<evidence type="ECO:0000259" key="1">
    <source>
        <dbReference type="Pfam" id="PF21882"/>
    </source>
</evidence>
<gene>
    <name evidence="2" type="ORF">EKN56_13285</name>
</gene>
<dbReference type="Gene3D" id="2.60.40.3940">
    <property type="match status" value="1"/>
</dbReference>
<dbReference type="AlphaFoldDB" id="A0A411WMF2"/>
<evidence type="ECO:0000313" key="2">
    <source>
        <dbReference type="EMBL" id="QBH97285.1"/>
    </source>
</evidence>
<dbReference type="InterPro" id="IPR054075">
    <property type="entry name" value="Gp53-like_C"/>
</dbReference>
<dbReference type="EMBL" id="CP034752">
    <property type="protein sequence ID" value="QBH97285.1"/>
    <property type="molecule type" value="Genomic_DNA"/>
</dbReference>
<dbReference type="RefSeq" id="WP_130592219.1">
    <property type="nucleotide sequence ID" value="NZ_CP034752.1"/>
</dbReference>
<reference evidence="2 3" key="1">
    <citation type="submission" date="2019-03" db="EMBL/GenBank/DDBJ databases">
        <title>Pragia sp. nov. isolated from the gut tract of Carduelis flavirostris.</title>
        <authorList>
            <person name="Ge Y."/>
        </authorList>
    </citation>
    <scope>NUCLEOTIDE SEQUENCE [LARGE SCALE GENOMIC DNA]</scope>
    <source>
        <strain evidence="2 3">CF-458</strain>
    </source>
</reference>
<organism evidence="2 3">
    <name type="scientific">Limnobaculum zhutongyuii</name>
    <dbReference type="NCBI Taxonomy" id="2498113"/>
    <lineage>
        <taxon>Bacteria</taxon>
        <taxon>Pseudomonadati</taxon>
        <taxon>Pseudomonadota</taxon>
        <taxon>Gammaproteobacteria</taxon>
        <taxon>Enterobacterales</taxon>
        <taxon>Budviciaceae</taxon>
        <taxon>Limnobaculum</taxon>
    </lineage>
</organism>
<feature type="domain" description="Putative tail fiber protein gp53-like C-terminal" evidence="1">
    <location>
        <begin position="122"/>
        <end position="204"/>
    </location>
</feature>
<dbReference type="Pfam" id="PF21882">
    <property type="entry name" value="Gp53-like_C"/>
    <property type="match status" value="1"/>
</dbReference>
<accession>A0A411WMF2</accession>